<evidence type="ECO:0000256" key="1">
    <source>
        <dbReference type="SAM" id="MobiDB-lite"/>
    </source>
</evidence>
<dbReference type="EMBL" id="CP155447">
    <property type="protein sequence ID" value="XBH04945.1"/>
    <property type="molecule type" value="Genomic_DNA"/>
</dbReference>
<feature type="region of interest" description="Disordered" evidence="1">
    <location>
        <begin position="100"/>
        <end position="140"/>
    </location>
</feature>
<evidence type="ECO:0000259" key="2">
    <source>
        <dbReference type="PROSITE" id="PS50943"/>
    </source>
</evidence>
<dbReference type="AlphaFoldDB" id="A0AAU7CI65"/>
<dbReference type="GO" id="GO:0003677">
    <property type="term" value="F:DNA binding"/>
    <property type="evidence" value="ECO:0007669"/>
    <property type="project" value="InterPro"/>
</dbReference>
<feature type="domain" description="HTH cro/C1-type" evidence="2">
    <location>
        <begin position="41"/>
        <end position="96"/>
    </location>
</feature>
<dbReference type="RefSeq" id="WP_406697751.1">
    <property type="nucleotide sequence ID" value="NZ_CP155447.1"/>
</dbReference>
<dbReference type="InterPro" id="IPR010982">
    <property type="entry name" value="Lambda_DNA-bd_dom_sf"/>
</dbReference>
<dbReference type="PROSITE" id="PS50943">
    <property type="entry name" value="HTH_CROC1"/>
    <property type="match status" value="1"/>
</dbReference>
<name>A0AAU7CI65_9BACT</name>
<dbReference type="CDD" id="cd00093">
    <property type="entry name" value="HTH_XRE"/>
    <property type="match status" value="1"/>
</dbReference>
<gene>
    <name evidence="3" type="ORF">V5E97_02690</name>
</gene>
<accession>A0AAU7CI65</accession>
<proteinExistence type="predicted"/>
<organism evidence="3">
    <name type="scientific">Singulisphaera sp. Ch08</name>
    <dbReference type="NCBI Taxonomy" id="3120278"/>
    <lineage>
        <taxon>Bacteria</taxon>
        <taxon>Pseudomonadati</taxon>
        <taxon>Planctomycetota</taxon>
        <taxon>Planctomycetia</taxon>
        <taxon>Isosphaerales</taxon>
        <taxon>Isosphaeraceae</taxon>
        <taxon>Singulisphaera</taxon>
    </lineage>
</organism>
<dbReference type="SUPFAM" id="SSF47413">
    <property type="entry name" value="lambda repressor-like DNA-binding domains"/>
    <property type="match status" value="1"/>
</dbReference>
<sequence length="140" mass="14816">MPSRAKSKGLQALIDGYIGGDPERAASFDRTCADLEIGVELNRLRTEAGLSTRALAQKVGTQASVISRIEQADYDGHSLSMLRRVAAALGQRVEVRFLPIGEAATKPKRASDGSASSTRPAKASPREESSRSSGRTSSQG</sequence>
<reference evidence="3" key="1">
    <citation type="submission" date="2024-05" db="EMBL/GenBank/DDBJ databases">
        <title>Planctomycetes of the genus Singulisphaera possess chitinolytic capabilities.</title>
        <authorList>
            <person name="Ivanova A."/>
        </authorList>
    </citation>
    <scope>NUCLEOTIDE SEQUENCE</scope>
    <source>
        <strain evidence="3">Ch08T</strain>
    </source>
</reference>
<protein>
    <submittedName>
        <fullName evidence="3">Helix-turn-helix transcriptional regulator</fullName>
    </submittedName>
</protein>
<dbReference type="InterPro" id="IPR001387">
    <property type="entry name" value="Cro/C1-type_HTH"/>
</dbReference>
<evidence type="ECO:0000313" key="3">
    <source>
        <dbReference type="EMBL" id="XBH04945.1"/>
    </source>
</evidence>
<dbReference type="SMART" id="SM00530">
    <property type="entry name" value="HTH_XRE"/>
    <property type="match status" value="1"/>
</dbReference>
<dbReference type="Gene3D" id="1.10.260.40">
    <property type="entry name" value="lambda repressor-like DNA-binding domains"/>
    <property type="match status" value="1"/>
</dbReference>
<feature type="compositionally biased region" description="Low complexity" evidence="1">
    <location>
        <begin position="131"/>
        <end position="140"/>
    </location>
</feature>
<dbReference type="Pfam" id="PF13560">
    <property type="entry name" value="HTH_31"/>
    <property type="match status" value="1"/>
</dbReference>